<keyword evidence="4" id="KW-0997">Cell inner membrane</keyword>
<dbReference type="CDD" id="cd06579">
    <property type="entry name" value="TM_PBP1_transp_AraH_like"/>
    <property type="match status" value="1"/>
</dbReference>
<feature type="transmembrane region" description="Helical" evidence="9">
    <location>
        <begin position="109"/>
        <end position="131"/>
    </location>
</feature>
<proteinExistence type="predicted"/>
<protein>
    <recommendedName>
        <fullName evidence="8">Autoinducer 2 import system permease protein LsrD</fullName>
    </recommendedName>
</protein>
<feature type="transmembrane region" description="Helical" evidence="9">
    <location>
        <begin position="29"/>
        <end position="52"/>
    </location>
</feature>
<reference evidence="10 11" key="1">
    <citation type="submission" date="2018-07" db="EMBL/GenBank/DDBJ databases">
        <title>High-quality-draft genome sequence of Gaiella occulta.</title>
        <authorList>
            <person name="Severino R."/>
            <person name="Froufe H.J.C."/>
            <person name="Rainey F.A."/>
            <person name="Barroso C."/>
            <person name="Albuquerque L."/>
            <person name="Lobo-Da-Cunha A."/>
            <person name="Da Costa M.S."/>
            <person name="Egas C."/>
        </authorList>
    </citation>
    <scope>NUCLEOTIDE SEQUENCE [LARGE SCALE GENOMIC DNA]</scope>
    <source>
        <strain evidence="10 11">F2-233</strain>
    </source>
</reference>
<evidence type="ECO:0000313" key="10">
    <source>
        <dbReference type="EMBL" id="RDI75815.1"/>
    </source>
</evidence>
<evidence type="ECO:0000256" key="9">
    <source>
        <dbReference type="SAM" id="Phobius"/>
    </source>
</evidence>
<sequence length="335" mass="34940">MIQARAGRRPRVDLSPSALLRFLLVERTALLLILLGGLVAFNASFVVEFFTYNNLVGSTAFAVEVGILALAQLIVIVTGRGAIDLSVGSAVSLASVFFGELVASHRVGLWPAVLLTVLFGTFLGAINGFFVAVAGLPALIVTLATLFAYGSLAVVITNTVPISDLPPRLYDLALYWQGIPRQTLLVYLPAIVTVWFMLRFTVFGRHLYGLGTNALAARFAAGPVVLGRFSAFAISGMLAAIVAIVTSARFASARPDAGFGLELQSITIAVLGGVAITGGAGAVPPVVIATVLITLVNNGMNLASIDPIWQQAALGGILVGSALLNSFAQRRYGAS</sequence>
<evidence type="ECO:0000313" key="11">
    <source>
        <dbReference type="Proteomes" id="UP000254134"/>
    </source>
</evidence>
<reference evidence="11" key="2">
    <citation type="journal article" date="2019" name="MicrobiologyOpen">
        <title>High-quality draft genome sequence of Gaiella occulta isolated from a 150 meter deep mineral water borehole and comparison with the genome sequences of other deep-branching lineages of the phylum Actinobacteria.</title>
        <authorList>
            <person name="Severino R."/>
            <person name="Froufe H.J.C."/>
            <person name="Barroso C."/>
            <person name="Albuquerque L."/>
            <person name="Lobo-da-Cunha A."/>
            <person name="da Costa M.S."/>
            <person name="Egas C."/>
        </authorList>
    </citation>
    <scope>NUCLEOTIDE SEQUENCE [LARGE SCALE GENOMIC DNA]</scope>
    <source>
        <strain evidence="11">F2-233</strain>
    </source>
</reference>
<feature type="transmembrane region" description="Helical" evidence="9">
    <location>
        <begin position="182"/>
        <end position="200"/>
    </location>
</feature>
<comment type="caution">
    <text evidence="10">The sequence shown here is derived from an EMBL/GenBank/DDBJ whole genome shotgun (WGS) entry which is preliminary data.</text>
</comment>
<feature type="transmembrane region" description="Helical" evidence="9">
    <location>
        <begin position="58"/>
        <end position="78"/>
    </location>
</feature>
<keyword evidence="7 9" id="KW-0472">Membrane</keyword>
<dbReference type="PANTHER" id="PTHR32196">
    <property type="entry name" value="ABC TRANSPORTER PERMEASE PROTEIN YPHD-RELATED-RELATED"/>
    <property type="match status" value="1"/>
</dbReference>
<evidence type="ECO:0000256" key="3">
    <source>
        <dbReference type="ARBA" id="ARBA00022475"/>
    </source>
</evidence>
<evidence type="ECO:0000256" key="4">
    <source>
        <dbReference type="ARBA" id="ARBA00022519"/>
    </source>
</evidence>
<keyword evidence="6 9" id="KW-1133">Transmembrane helix</keyword>
<keyword evidence="3" id="KW-1003">Cell membrane</keyword>
<evidence type="ECO:0000256" key="5">
    <source>
        <dbReference type="ARBA" id="ARBA00022692"/>
    </source>
</evidence>
<dbReference type="Pfam" id="PF02653">
    <property type="entry name" value="BPD_transp_2"/>
    <property type="match status" value="1"/>
</dbReference>
<dbReference type="EMBL" id="QQZY01000001">
    <property type="protein sequence ID" value="RDI75815.1"/>
    <property type="molecule type" value="Genomic_DNA"/>
</dbReference>
<organism evidence="10 11">
    <name type="scientific">Gaiella occulta</name>
    <dbReference type="NCBI Taxonomy" id="1002870"/>
    <lineage>
        <taxon>Bacteria</taxon>
        <taxon>Bacillati</taxon>
        <taxon>Actinomycetota</taxon>
        <taxon>Thermoleophilia</taxon>
        <taxon>Gaiellales</taxon>
        <taxon>Gaiellaceae</taxon>
        <taxon>Gaiella</taxon>
    </lineage>
</organism>
<gene>
    <name evidence="10" type="ORF">Gocc_0234</name>
</gene>
<name>A0A7M2Z1A5_9ACTN</name>
<keyword evidence="2" id="KW-0813">Transport</keyword>
<keyword evidence="5 9" id="KW-0812">Transmembrane</keyword>
<evidence type="ECO:0000256" key="8">
    <source>
        <dbReference type="ARBA" id="ARBA00039381"/>
    </source>
</evidence>
<keyword evidence="11" id="KW-1185">Reference proteome</keyword>
<dbReference type="PANTHER" id="PTHR32196:SF71">
    <property type="entry name" value="AUTOINDUCER 2 IMPORT SYSTEM PERMEASE PROTEIN LSRD"/>
    <property type="match status" value="1"/>
</dbReference>
<dbReference type="AlphaFoldDB" id="A0A7M2Z1A5"/>
<feature type="transmembrane region" description="Helical" evidence="9">
    <location>
        <begin position="232"/>
        <end position="251"/>
    </location>
</feature>
<dbReference type="GO" id="GO:0022857">
    <property type="term" value="F:transmembrane transporter activity"/>
    <property type="evidence" value="ECO:0007669"/>
    <property type="project" value="InterPro"/>
</dbReference>
<dbReference type="InterPro" id="IPR001851">
    <property type="entry name" value="ABC_transp_permease"/>
</dbReference>
<dbReference type="OrthoDB" id="7947581at2"/>
<dbReference type="Proteomes" id="UP000254134">
    <property type="component" value="Unassembled WGS sequence"/>
</dbReference>
<evidence type="ECO:0000256" key="1">
    <source>
        <dbReference type="ARBA" id="ARBA00004651"/>
    </source>
</evidence>
<dbReference type="GO" id="GO:0005886">
    <property type="term" value="C:plasma membrane"/>
    <property type="evidence" value="ECO:0007669"/>
    <property type="project" value="UniProtKB-SubCell"/>
</dbReference>
<accession>A0A7M2Z1A5</accession>
<feature type="transmembrane region" description="Helical" evidence="9">
    <location>
        <begin position="85"/>
        <end position="103"/>
    </location>
</feature>
<comment type="subcellular location">
    <subcellularLocation>
        <location evidence="1">Cell membrane</location>
        <topology evidence="1">Multi-pass membrane protein</topology>
    </subcellularLocation>
</comment>
<feature type="transmembrane region" description="Helical" evidence="9">
    <location>
        <begin position="138"/>
        <end position="162"/>
    </location>
</feature>
<evidence type="ECO:0000256" key="7">
    <source>
        <dbReference type="ARBA" id="ARBA00023136"/>
    </source>
</evidence>
<evidence type="ECO:0000256" key="2">
    <source>
        <dbReference type="ARBA" id="ARBA00022448"/>
    </source>
</evidence>
<dbReference type="RefSeq" id="WP_114794699.1">
    <property type="nucleotide sequence ID" value="NZ_QQZY01000001.1"/>
</dbReference>
<evidence type="ECO:0000256" key="6">
    <source>
        <dbReference type="ARBA" id="ARBA00022989"/>
    </source>
</evidence>
<feature type="transmembrane region" description="Helical" evidence="9">
    <location>
        <begin position="263"/>
        <end position="296"/>
    </location>
</feature>